<dbReference type="Proteomes" id="UP000248857">
    <property type="component" value="Unassembled WGS sequence"/>
</dbReference>
<accession>A0A2W1JK30</accession>
<evidence type="ECO:0008006" key="3">
    <source>
        <dbReference type="Google" id="ProtNLM"/>
    </source>
</evidence>
<dbReference type="AlphaFoldDB" id="A0A2W1JK30"/>
<evidence type="ECO:0000313" key="2">
    <source>
        <dbReference type="Proteomes" id="UP000248857"/>
    </source>
</evidence>
<dbReference type="EMBL" id="PQWO01000014">
    <property type="protein sequence ID" value="PZD71835.1"/>
    <property type="molecule type" value="Genomic_DNA"/>
</dbReference>
<proteinExistence type="predicted"/>
<keyword evidence="2" id="KW-1185">Reference proteome</keyword>
<gene>
    <name evidence="1" type="ORF">C1752_04428</name>
</gene>
<dbReference type="NCBIfam" id="NF045586">
    <property type="entry name" value="Npun_F0494_fam"/>
    <property type="match status" value="1"/>
</dbReference>
<comment type="caution">
    <text evidence="1">The sequence shown here is derived from an EMBL/GenBank/DDBJ whole genome shotgun (WGS) entry which is preliminary data.</text>
</comment>
<reference evidence="1 2" key="1">
    <citation type="journal article" date="2018" name="Sci. Rep.">
        <title>A novel species of the marine cyanobacterium Acaryochloris with a unique pigment content and lifestyle.</title>
        <authorList>
            <person name="Partensky F."/>
            <person name="Six C."/>
            <person name="Ratin M."/>
            <person name="Garczarek L."/>
            <person name="Vaulot D."/>
            <person name="Probert I."/>
            <person name="Calteau A."/>
            <person name="Gourvil P."/>
            <person name="Marie D."/>
            <person name="Grebert T."/>
            <person name="Bouchier C."/>
            <person name="Le Panse S."/>
            <person name="Gachenot M."/>
            <person name="Rodriguez F."/>
            <person name="Garrido J.L."/>
        </authorList>
    </citation>
    <scope>NUCLEOTIDE SEQUENCE [LARGE SCALE GENOMIC DNA]</scope>
    <source>
        <strain evidence="1 2">RCC1774</strain>
    </source>
</reference>
<name>A0A2W1JK30_9CYAN</name>
<protein>
    <recommendedName>
        <fullName evidence="3">Transcriptional regulator</fullName>
    </recommendedName>
</protein>
<organism evidence="1 2">
    <name type="scientific">Acaryochloris thomasi RCC1774</name>
    <dbReference type="NCBI Taxonomy" id="1764569"/>
    <lineage>
        <taxon>Bacteria</taxon>
        <taxon>Bacillati</taxon>
        <taxon>Cyanobacteriota</taxon>
        <taxon>Cyanophyceae</taxon>
        <taxon>Acaryochloridales</taxon>
        <taxon>Acaryochloridaceae</taxon>
        <taxon>Acaryochloris</taxon>
        <taxon>Acaryochloris thomasi</taxon>
    </lineage>
</organism>
<sequence length="116" mass="13410">MTRAVRAVACSPFDVELFKAMRSQSISLAEIAGQQGITHRYTRRSLSEQKVEGLLTWLIDVGLLRREVDGQGLTDSFRLTPLGQQLLQLWQQQNIPRPSLADYWRNLCSRWVRWPV</sequence>
<dbReference type="InterPro" id="IPR054651">
    <property type="entry name" value="Npun_F0494-like"/>
</dbReference>
<evidence type="ECO:0000313" key="1">
    <source>
        <dbReference type="EMBL" id="PZD71835.1"/>
    </source>
</evidence>